<evidence type="ECO:0000313" key="4">
    <source>
        <dbReference type="EMBL" id="EPY25889.1"/>
    </source>
</evidence>
<dbReference type="AlphaFoldDB" id="S9UAW3"/>
<dbReference type="Pfam" id="PF11938">
    <property type="entry name" value="DUF3456"/>
    <property type="match status" value="1"/>
</dbReference>
<comment type="caution">
    <text evidence="4">The sequence shown here is derived from an EMBL/GenBank/DDBJ whole genome shotgun (WGS) entry which is preliminary data.</text>
</comment>
<evidence type="ECO:0000259" key="3">
    <source>
        <dbReference type="Pfam" id="PF11938"/>
    </source>
</evidence>
<dbReference type="EMBL" id="ATMH01006426">
    <property type="protein sequence ID" value="EPY25889.1"/>
    <property type="molecule type" value="Genomic_DNA"/>
</dbReference>
<evidence type="ECO:0000256" key="1">
    <source>
        <dbReference type="SAM" id="MobiDB-lite"/>
    </source>
</evidence>
<evidence type="ECO:0000313" key="5">
    <source>
        <dbReference type="Proteomes" id="UP000015354"/>
    </source>
</evidence>
<gene>
    <name evidence="4" type="ORF">STCU_06426</name>
</gene>
<name>S9UAW3_9TRYP</name>
<accession>S9UAW3</accession>
<reference evidence="4 5" key="1">
    <citation type="journal article" date="2013" name="PLoS ONE">
        <title>Predicting the Proteins of Angomonas deanei, Strigomonas culicis and Their Respective Endosymbionts Reveals New Aspects of the Trypanosomatidae Family.</title>
        <authorList>
            <person name="Motta M.C."/>
            <person name="Martins A.C."/>
            <person name="de Souza S.S."/>
            <person name="Catta-Preta C.M."/>
            <person name="Silva R."/>
            <person name="Klein C.C."/>
            <person name="de Almeida L.G."/>
            <person name="de Lima Cunha O."/>
            <person name="Ciapina L.P."/>
            <person name="Brocchi M."/>
            <person name="Colabardini A.C."/>
            <person name="de Araujo Lima B."/>
            <person name="Machado C.R."/>
            <person name="de Almeida Soares C.M."/>
            <person name="Probst C.M."/>
            <person name="de Menezes C.B."/>
            <person name="Thompson C.E."/>
            <person name="Bartholomeu D.C."/>
            <person name="Gradia D.F."/>
            <person name="Pavoni D.P."/>
            <person name="Grisard E.C."/>
            <person name="Fantinatti-Garboggini F."/>
            <person name="Marchini F.K."/>
            <person name="Rodrigues-Luiz G.F."/>
            <person name="Wagner G."/>
            <person name="Goldman G.H."/>
            <person name="Fietto J.L."/>
            <person name="Elias M.C."/>
            <person name="Goldman M.H."/>
            <person name="Sagot M.F."/>
            <person name="Pereira M."/>
            <person name="Stoco P.H."/>
            <person name="de Mendonca-Neto R.P."/>
            <person name="Teixeira S.M."/>
            <person name="Maciel T.E."/>
            <person name="de Oliveira Mendes T.A."/>
            <person name="Urmenyi T.P."/>
            <person name="de Souza W."/>
            <person name="Schenkman S."/>
            <person name="de Vasconcelos A.T."/>
        </authorList>
    </citation>
    <scope>NUCLEOTIDE SEQUENCE [LARGE SCALE GENOMIC DNA]</scope>
</reference>
<feature type="chain" id="PRO_5004571016" description="DUF3456 domain-containing protein" evidence="2">
    <location>
        <begin position="21"/>
        <end position="290"/>
    </location>
</feature>
<feature type="signal peptide" evidence="2">
    <location>
        <begin position="1"/>
        <end position="20"/>
    </location>
</feature>
<feature type="domain" description="DUF3456" evidence="3">
    <location>
        <begin position="35"/>
        <end position="206"/>
    </location>
</feature>
<organism evidence="4 5">
    <name type="scientific">Strigomonas culicis</name>
    <dbReference type="NCBI Taxonomy" id="28005"/>
    <lineage>
        <taxon>Eukaryota</taxon>
        <taxon>Discoba</taxon>
        <taxon>Euglenozoa</taxon>
        <taxon>Kinetoplastea</taxon>
        <taxon>Metakinetoplastina</taxon>
        <taxon>Trypanosomatida</taxon>
        <taxon>Trypanosomatidae</taxon>
        <taxon>Strigomonadinae</taxon>
        <taxon>Strigomonas</taxon>
    </lineage>
</organism>
<sequence>MKPFVTLLIAALCVVAGTAAIDLPQQHPSGYAHMDCSSCLAVAHVLSDKMNKSLLASSSSFLSSHRLDTANQLKRVQYADSELRAAEVLEDACNKEVYEWYHLRVNPLTKVRGYHFFYYSHIQAVTRPILLEGVAFPANSTYEDDRPSKMAAVAQLYSTSEKKKLGPLHKNAPASLCVQIMAEAEEEIEDMVRHAQYQWEVERHLCGLDIGPWWPEEGEQEEDEYNVRRPRWEGLEEPVLQVCAASHPIAEDARKDQVLWQRWTDIRERKKQEAAVRHSRRFLDAEDEEL</sequence>
<feature type="compositionally biased region" description="Basic and acidic residues" evidence="1">
    <location>
        <begin position="271"/>
        <end position="284"/>
    </location>
</feature>
<feature type="region of interest" description="Disordered" evidence="1">
    <location>
        <begin position="271"/>
        <end position="290"/>
    </location>
</feature>
<dbReference type="Proteomes" id="UP000015354">
    <property type="component" value="Unassembled WGS sequence"/>
</dbReference>
<keyword evidence="2" id="KW-0732">Signal</keyword>
<dbReference type="OrthoDB" id="249838at2759"/>
<dbReference type="InterPro" id="IPR021852">
    <property type="entry name" value="DUF3456"/>
</dbReference>
<keyword evidence="5" id="KW-1185">Reference proteome</keyword>
<proteinExistence type="predicted"/>
<protein>
    <recommendedName>
        <fullName evidence="3">DUF3456 domain-containing protein</fullName>
    </recommendedName>
</protein>
<evidence type="ECO:0000256" key="2">
    <source>
        <dbReference type="SAM" id="SignalP"/>
    </source>
</evidence>